<keyword evidence="7" id="KW-1185">Reference proteome</keyword>
<evidence type="ECO:0000259" key="5">
    <source>
        <dbReference type="PROSITE" id="PS50909"/>
    </source>
</evidence>
<feature type="compositionally biased region" description="Pro residues" evidence="3">
    <location>
        <begin position="372"/>
        <end position="381"/>
    </location>
</feature>
<feature type="domain" description="VHS" evidence="4">
    <location>
        <begin position="24"/>
        <end position="145"/>
    </location>
</feature>
<dbReference type="Pfam" id="PF03127">
    <property type="entry name" value="GAT"/>
    <property type="match status" value="1"/>
</dbReference>
<comment type="caution">
    <text evidence="6">The sequence shown here is derived from an EMBL/GenBank/DDBJ whole genome shotgun (WGS) entry which is preliminary data.</text>
</comment>
<feature type="compositionally biased region" description="Polar residues" evidence="3">
    <location>
        <begin position="336"/>
        <end position="346"/>
    </location>
</feature>
<dbReference type="PANTHER" id="PTHR47789:SF1">
    <property type="entry name" value="LAS SEVENTEEN-BINDING PROTEIN 5"/>
    <property type="match status" value="1"/>
</dbReference>
<evidence type="ECO:0000256" key="1">
    <source>
        <dbReference type="ARBA" id="ARBA00022448"/>
    </source>
</evidence>
<feature type="compositionally biased region" description="Basic and acidic residues" evidence="3">
    <location>
        <begin position="299"/>
        <end position="315"/>
    </location>
</feature>
<keyword evidence="2" id="KW-0653">Protein transport</keyword>
<dbReference type="Pfam" id="PF00790">
    <property type="entry name" value="VHS"/>
    <property type="match status" value="1"/>
</dbReference>
<evidence type="ECO:0000256" key="3">
    <source>
        <dbReference type="SAM" id="MobiDB-lite"/>
    </source>
</evidence>
<dbReference type="InterPro" id="IPR038425">
    <property type="entry name" value="GAT_sf"/>
</dbReference>
<dbReference type="GO" id="GO:0051666">
    <property type="term" value="P:actin cortical patch localization"/>
    <property type="evidence" value="ECO:0007669"/>
    <property type="project" value="TreeGrafter"/>
</dbReference>
<feature type="non-terminal residue" evidence="6">
    <location>
        <position position="1"/>
    </location>
</feature>
<dbReference type="GO" id="GO:0030479">
    <property type="term" value="C:actin cortical patch"/>
    <property type="evidence" value="ECO:0007669"/>
    <property type="project" value="TreeGrafter"/>
</dbReference>
<proteinExistence type="predicted"/>
<dbReference type="GO" id="GO:0007015">
    <property type="term" value="P:actin filament organization"/>
    <property type="evidence" value="ECO:0007669"/>
    <property type="project" value="InterPro"/>
</dbReference>
<dbReference type="GO" id="GO:0043130">
    <property type="term" value="F:ubiquitin binding"/>
    <property type="evidence" value="ECO:0007669"/>
    <property type="project" value="InterPro"/>
</dbReference>
<dbReference type="CDD" id="cd16980">
    <property type="entry name" value="VHS_Lsb5"/>
    <property type="match status" value="1"/>
</dbReference>
<feature type="region of interest" description="Disordered" evidence="3">
    <location>
        <begin position="147"/>
        <end position="175"/>
    </location>
</feature>
<evidence type="ECO:0000256" key="2">
    <source>
        <dbReference type="ARBA" id="ARBA00022927"/>
    </source>
</evidence>
<dbReference type="OrthoDB" id="10255964at2759"/>
<feature type="compositionally biased region" description="Polar residues" evidence="3">
    <location>
        <begin position="360"/>
        <end position="370"/>
    </location>
</feature>
<accession>A0A8H7PS65</accession>
<dbReference type="GO" id="GO:0006897">
    <property type="term" value="P:endocytosis"/>
    <property type="evidence" value="ECO:0007669"/>
    <property type="project" value="InterPro"/>
</dbReference>
<organism evidence="6 7">
    <name type="scientific">Mortierella isabellina</name>
    <name type="common">Filamentous fungus</name>
    <name type="synonym">Umbelopsis isabellina</name>
    <dbReference type="NCBI Taxonomy" id="91625"/>
    <lineage>
        <taxon>Eukaryota</taxon>
        <taxon>Fungi</taxon>
        <taxon>Fungi incertae sedis</taxon>
        <taxon>Mucoromycota</taxon>
        <taxon>Mucoromycotina</taxon>
        <taxon>Umbelopsidomycetes</taxon>
        <taxon>Umbelopsidales</taxon>
        <taxon>Umbelopsidaceae</taxon>
        <taxon>Umbelopsis</taxon>
    </lineage>
</organism>
<dbReference type="InterPro" id="IPR002014">
    <property type="entry name" value="VHS_dom"/>
</dbReference>
<dbReference type="Gene3D" id="1.25.40.90">
    <property type="match status" value="1"/>
</dbReference>
<feature type="compositionally biased region" description="Polar residues" evidence="3">
    <location>
        <begin position="265"/>
        <end position="290"/>
    </location>
</feature>
<dbReference type="EMBL" id="JAEPQZ010000007">
    <property type="protein sequence ID" value="KAG2179223.1"/>
    <property type="molecule type" value="Genomic_DNA"/>
</dbReference>
<dbReference type="PROSITE" id="PS50179">
    <property type="entry name" value="VHS"/>
    <property type="match status" value="1"/>
</dbReference>
<evidence type="ECO:0000313" key="7">
    <source>
        <dbReference type="Proteomes" id="UP000654370"/>
    </source>
</evidence>
<keyword evidence="1" id="KW-0813">Transport</keyword>
<dbReference type="SUPFAM" id="SSF89009">
    <property type="entry name" value="GAT-like domain"/>
    <property type="match status" value="1"/>
</dbReference>
<dbReference type="GO" id="GO:0035091">
    <property type="term" value="F:phosphatidylinositol binding"/>
    <property type="evidence" value="ECO:0007669"/>
    <property type="project" value="InterPro"/>
</dbReference>
<feature type="domain" description="GAT" evidence="5">
    <location>
        <begin position="171"/>
        <end position="259"/>
    </location>
</feature>
<protein>
    <recommendedName>
        <fullName evidence="8">GAT domain-containing protein</fullName>
    </recommendedName>
</protein>
<dbReference type="InterPro" id="IPR004152">
    <property type="entry name" value="GAT_dom"/>
</dbReference>
<name>A0A8H7PS65_MORIS</name>
<evidence type="ECO:0000313" key="6">
    <source>
        <dbReference type="EMBL" id="KAG2179223.1"/>
    </source>
</evidence>
<dbReference type="GO" id="GO:0015031">
    <property type="term" value="P:protein transport"/>
    <property type="evidence" value="ECO:0007669"/>
    <property type="project" value="UniProtKB-KW"/>
</dbReference>
<dbReference type="GO" id="GO:0007034">
    <property type="term" value="P:vacuolar transport"/>
    <property type="evidence" value="ECO:0007669"/>
    <property type="project" value="UniProtKB-ARBA"/>
</dbReference>
<dbReference type="CDD" id="cd21383">
    <property type="entry name" value="GAT_GGA_Tom1-like"/>
    <property type="match status" value="1"/>
</dbReference>
<gene>
    <name evidence="6" type="ORF">INT43_002073</name>
</gene>
<reference evidence="6" key="1">
    <citation type="submission" date="2020-12" db="EMBL/GenBank/DDBJ databases">
        <title>Metabolic potential, ecology and presence of endohyphal bacteria is reflected in genomic diversity of Mucoromycotina.</title>
        <authorList>
            <person name="Muszewska A."/>
            <person name="Okrasinska A."/>
            <person name="Steczkiewicz K."/>
            <person name="Drgas O."/>
            <person name="Orlowska M."/>
            <person name="Perlinska-Lenart U."/>
            <person name="Aleksandrzak-Piekarczyk T."/>
            <person name="Szatraj K."/>
            <person name="Zielenkiewicz U."/>
            <person name="Pilsyk S."/>
            <person name="Malc E."/>
            <person name="Mieczkowski P."/>
            <person name="Kruszewska J.S."/>
            <person name="Biernat P."/>
            <person name="Pawlowska J."/>
        </authorList>
    </citation>
    <scope>NUCLEOTIDE SEQUENCE</scope>
    <source>
        <strain evidence="6">WA0000067209</strain>
    </source>
</reference>
<feature type="region of interest" description="Disordered" evidence="3">
    <location>
        <begin position="265"/>
        <end position="381"/>
    </location>
</feature>
<dbReference type="SUPFAM" id="SSF48464">
    <property type="entry name" value="ENTH/VHS domain"/>
    <property type="match status" value="1"/>
</dbReference>
<dbReference type="Gene3D" id="1.20.58.160">
    <property type="match status" value="1"/>
</dbReference>
<dbReference type="InterPro" id="IPR008942">
    <property type="entry name" value="ENTH_VHS"/>
</dbReference>
<dbReference type="InterPro" id="IPR045007">
    <property type="entry name" value="LSB5"/>
</dbReference>
<dbReference type="Proteomes" id="UP000654370">
    <property type="component" value="Unassembled WGS sequence"/>
</dbReference>
<evidence type="ECO:0000259" key="4">
    <source>
        <dbReference type="PROSITE" id="PS50179"/>
    </source>
</evidence>
<dbReference type="PROSITE" id="PS50909">
    <property type="entry name" value="GAT"/>
    <property type="match status" value="1"/>
</dbReference>
<dbReference type="PANTHER" id="PTHR47789">
    <property type="entry name" value="LAS SEVENTEEN-BINDING PROTEIN 5"/>
    <property type="match status" value="1"/>
</dbReference>
<evidence type="ECO:0008006" key="8">
    <source>
        <dbReference type="Google" id="ProtNLM"/>
    </source>
</evidence>
<sequence length="381" mass="41969">MPIFSKKITPTSITSDIGAFQQRATSPEQQELDWGLVVQISEAVNNTELGAKEARKLLQKKTVSGNAQTQALSLQLLKALSEASPQKFHDQLIAKSFIDDLNKLAFYKNLEPQAHGALIDALRSWASQYRQDSSMDELIRIHDKLTADPAGHRMRPSRRERTGTQESSAAPREEDIPGDIELARNNCQVLAQTLSFTDPGKEDISKNELIQEFYGKCKDLHMTIMRHLQTASDPDVISTLLDTNSELVNTFKAYDDMLEQSALQNAKSASTNNDVTADGEGSTQQQTAPTTHEAGSGETRGDIHGEAHGETHDLPPPENETLIDFNTPTREYPPSHTGQGQQTTISGDPFDPFSDDRQVNESQSSVQTGANLPPPLQPRRA</sequence>
<dbReference type="AlphaFoldDB" id="A0A8H7PS65"/>
<dbReference type="SMART" id="SM00288">
    <property type="entry name" value="VHS"/>
    <property type="match status" value="1"/>
</dbReference>